<dbReference type="InterPro" id="IPR017455">
    <property type="entry name" value="Znf_FYVE-rel"/>
</dbReference>
<dbReference type="PROSITE" id="PS50178">
    <property type="entry name" value="ZF_FYVE"/>
    <property type="match status" value="2"/>
</dbReference>
<dbReference type="GO" id="GO:0140042">
    <property type="term" value="P:lipid droplet formation"/>
    <property type="evidence" value="ECO:0007669"/>
    <property type="project" value="TreeGrafter"/>
</dbReference>
<dbReference type="SUPFAM" id="SSF52540">
    <property type="entry name" value="P-loop containing nucleoside triphosphate hydrolases"/>
    <property type="match status" value="1"/>
</dbReference>
<dbReference type="GO" id="GO:0005547">
    <property type="term" value="F:phosphatidylinositol-3,4,5-trisphosphate binding"/>
    <property type="evidence" value="ECO:0007669"/>
    <property type="project" value="TreeGrafter"/>
</dbReference>
<dbReference type="InterPro" id="IPR027417">
    <property type="entry name" value="P-loop_NTPase"/>
</dbReference>
<dbReference type="Gene3D" id="3.30.40.10">
    <property type="entry name" value="Zinc/RING finger domain, C3HC4 (zinc finger)"/>
    <property type="match status" value="2"/>
</dbReference>
<dbReference type="Pfam" id="PF01363">
    <property type="entry name" value="FYVE"/>
    <property type="match status" value="2"/>
</dbReference>
<evidence type="ECO:0000256" key="5">
    <source>
        <dbReference type="SAM" id="MobiDB-lite"/>
    </source>
</evidence>
<feature type="compositionally biased region" description="Low complexity" evidence="5">
    <location>
        <begin position="80"/>
        <end position="94"/>
    </location>
</feature>
<dbReference type="GO" id="GO:0005545">
    <property type="term" value="F:1-phosphatidylinositol binding"/>
    <property type="evidence" value="ECO:0007669"/>
    <property type="project" value="TreeGrafter"/>
</dbReference>
<dbReference type="InterPro" id="IPR000306">
    <property type="entry name" value="Znf_FYVE"/>
</dbReference>
<dbReference type="GO" id="GO:0043325">
    <property type="term" value="F:phosphatidylinositol-3,4-bisphosphate binding"/>
    <property type="evidence" value="ECO:0007669"/>
    <property type="project" value="TreeGrafter"/>
</dbReference>
<name>A0A2P2I531_9CRUS</name>
<keyword evidence="2 4" id="KW-0863">Zinc-finger</keyword>
<dbReference type="SUPFAM" id="SSF57903">
    <property type="entry name" value="FYVE/PHD zinc finger"/>
    <property type="match status" value="2"/>
</dbReference>
<evidence type="ECO:0000256" key="3">
    <source>
        <dbReference type="ARBA" id="ARBA00022833"/>
    </source>
</evidence>
<keyword evidence="1" id="KW-0479">Metal-binding</keyword>
<sequence>MTSKDLKKVNKNKDECTNTPKDDNQRGVQNSHGDITPSSSSPEVQRQSANLDDCVSATVAEPMTCPGNQTWFTQYQDGASSISSSPKQQQQQSSYLPSGHFSVSSSAVSAGNMAGINGARSEPVSVPGSVQSELDFELTPEDPPQIGAYQDLSGPLRSMSLGRRERRSSAIMDSIETPLQGSHSYNSGYVINAGGLSDHLSSISLHPATRRPCMLLDKNENLRVEDPVYFVKRMGLDNSNIDTPLKVLTVVGNIGEGKSHVLNQLFFDGREVFPTSNNSVRQCSTEDITESIGAVSGTITKGVLVLDTEGKTSNSVQNVYTNRIIYKAMAVSDIILYRCRSERLQPDMYEFLSHFARMYHSIFKSDIQKLMPGSDNFYSNSPSLVIFHDTRNTELFTTGEKGTPSEQIMAEGKRLGFPLHGFSKIMYVGSQASTLHRYRNDSTEAYSMYGGSGTAGTSPAGGGVSTLLHSTAMTGSVFGSADRGINSAGVTDNRRTTSTYSRAAQGCARGGDVADVQFEELVDVVHLEIENNSRRIPRPILEVMDMLQVFTEKYSQKIEHYKQSFPEYLFTCQETCLVCSTQCLRPMMHNCGRANNAEDLGSQNIEKTHNKSNIGCASACVSACPATNNNVSRMSSKSRRDVSIYNDFNSNASSLVATRPLGTNSHRSDERCKFSEHFSNKQIFCAACLARGKSNHVIDRPYEAKEGLIKGMMNYAISGSVLECPDCQVIFRSRSNLLYTSTPDETVIVEAYSHVWSREHHVGYSQNTHSGRQALETVTALQSSVTGLTANLPVTGLSSWLNNFINPPYWKLDSLCTHCDQCNTPLAAIHHCRKCGLGFCNDCSRNKAYVPEKGWGDQTVRVCDSCYRSANSHPADPDSSEAAESNVTARQVSEMCRSLISAASSTAAGLIKASTRPTYWIPDEDIHSCKVCAVKFDDATVLHHCRACGHGVCDKCSPHRLPVKERGWDDDVRVCKTCFSLRMSVEYQDT</sequence>
<accession>A0A2P2I531</accession>
<reference evidence="7" key="1">
    <citation type="journal article" date="2018" name="Biosci. Biotechnol. Biochem.">
        <title>Polysaccharide hydrolase of the hadal zone amphipods Hirondellea gigas.</title>
        <authorList>
            <person name="Kobayashi H."/>
            <person name="Nagahama T."/>
            <person name="Arai W."/>
            <person name="Sasagawa Y."/>
            <person name="Umeda M."/>
            <person name="Hayashi T."/>
            <person name="Nikaido I."/>
            <person name="Watanabe H."/>
            <person name="Oguri K."/>
            <person name="Kitazato H."/>
            <person name="Fujioka K."/>
            <person name="Kido Y."/>
            <person name="Takami H."/>
        </authorList>
    </citation>
    <scope>NUCLEOTIDE SEQUENCE</scope>
    <source>
        <tissue evidence="7">Whole body</tissue>
    </source>
</reference>
<dbReference type="GO" id="GO:0032266">
    <property type="term" value="F:phosphatidylinositol-3-phosphate binding"/>
    <property type="evidence" value="ECO:0007669"/>
    <property type="project" value="TreeGrafter"/>
</dbReference>
<dbReference type="InterPro" id="IPR013083">
    <property type="entry name" value="Znf_RING/FYVE/PHD"/>
</dbReference>
<proteinExistence type="evidence at transcript level"/>
<keyword evidence="3" id="KW-0862">Zinc</keyword>
<evidence type="ECO:0000259" key="6">
    <source>
        <dbReference type="PROSITE" id="PS50178"/>
    </source>
</evidence>
<protein>
    <submittedName>
        <fullName evidence="7">Zinc finger FYVE domain-containing protein 1</fullName>
    </submittedName>
</protein>
<feature type="domain" description="FYVE-type" evidence="6">
    <location>
        <begin position="923"/>
        <end position="983"/>
    </location>
</feature>
<dbReference type="SMART" id="SM00064">
    <property type="entry name" value="FYVE"/>
    <property type="match status" value="2"/>
</dbReference>
<evidence type="ECO:0000313" key="7">
    <source>
        <dbReference type="EMBL" id="LAB69111.1"/>
    </source>
</evidence>
<feature type="region of interest" description="Disordered" evidence="5">
    <location>
        <begin position="137"/>
        <end position="157"/>
    </location>
</feature>
<feature type="compositionally biased region" description="Polar residues" evidence="5">
    <location>
        <begin position="26"/>
        <end position="50"/>
    </location>
</feature>
<dbReference type="AlphaFoldDB" id="A0A2P2I531"/>
<feature type="region of interest" description="Disordered" evidence="5">
    <location>
        <begin position="1"/>
        <end position="53"/>
    </location>
</feature>
<evidence type="ECO:0000256" key="1">
    <source>
        <dbReference type="ARBA" id="ARBA00022723"/>
    </source>
</evidence>
<feature type="compositionally biased region" description="Basic and acidic residues" evidence="5">
    <location>
        <begin position="1"/>
        <end position="25"/>
    </location>
</feature>
<dbReference type="InterPro" id="IPR011011">
    <property type="entry name" value="Znf_FYVE_PHD"/>
</dbReference>
<dbReference type="PANTHER" id="PTHR46624:SF4">
    <property type="entry name" value="FYVE-TYPE DOMAIN-CONTAINING PROTEIN"/>
    <property type="match status" value="1"/>
</dbReference>
<dbReference type="EMBL" id="IACF01003496">
    <property type="protein sequence ID" value="LAB69111.1"/>
    <property type="molecule type" value="mRNA"/>
</dbReference>
<dbReference type="GO" id="GO:0008270">
    <property type="term" value="F:zinc ion binding"/>
    <property type="evidence" value="ECO:0007669"/>
    <property type="project" value="UniProtKB-KW"/>
</dbReference>
<dbReference type="InterPro" id="IPR042427">
    <property type="entry name" value="ZFYV1"/>
</dbReference>
<evidence type="ECO:0000256" key="4">
    <source>
        <dbReference type="PROSITE-ProRule" id="PRU00091"/>
    </source>
</evidence>
<dbReference type="PANTHER" id="PTHR46624">
    <property type="entry name" value="AGAP002036-PA"/>
    <property type="match status" value="1"/>
</dbReference>
<evidence type="ECO:0000256" key="2">
    <source>
        <dbReference type="ARBA" id="ARBA00022771"/>
    </source>
</evidence>
<feature type="region of interest" description="Disordered" evidence="5">
    <location>
        <begin position="78"/>
        <end position="104"/>
    </location>
</feature>
<feature type="domain" description="FYVE-type" evidence="6">
    <location>
        <begin position="810"/>
        <end position="871"/>
    </location>
</feature>
<dbReference type="Gene3D" id="3.40.50.300">
    <property type="entry name" value="P-loop containing nucleotide triphosphate hydrolases"/>
    <property type="match status" value="1"/>
</dbReference>
<organism evidence="7">
    <name type="scientific">Hirondellea gigas</name>
    <dbReference type="NCBI Taxonomy" id="1518452"/>
    <lineage>
        <taxon>Eukaryota</taxon>
        <taxon>Metazoa</taxon>
        <taxon>Ecdysozoa</taxon>
        <taxon>Arthropoda</taxon>
        <taxon>Crustacea</taxon>
        <taxon>Multicrustacea</taxon>
        <taxon>Malacostraca</taxon>
        <taxon>Eumalacostraca</taxon>
        <taxon>Peracarida</taxon>
        <taxon>Amphipoda</taxon>
        <taxon>Amphilochidea</taxon>
        <taxon>Lysianassida</taxon>
        <taxon>Lysianassidira</taxon>
        <taxon>Lysianassoidea</taxon>
        <taxon>Lysianassidae</taxon>
        <taxon>Hirondellea</taxon>
    </lineage>
</organism>
<dbReference type="CDD" id="cd15734">
    <property type="entry name" value="FYVE_ZFYV1"/>
    <property type="match status" value="1"/>
</dbReference>
<dbReference type="GO" id="GO:0005811">
    <property type="term" value="C:lipid droplet"/>
    <property type="evidence" value="ECO:0007669"/>
    <property type="project" value="TreeGrafter"/>
</dbReference>